<reference evidence="4" key="1">
    <citation type="submission" date="2017-02" db="UniProtKB">
        <authorList>
            <consortium name="WormBaseParasite"/>
        </authorList>
    </citation>
    <scope>IDENTIFICATION</scope>
</reference>
<dbReference type="EMBL" id="UYSL01021037">
    <property type="protein sequence ID" value="VDL77012.1"/>
    <property type="molecule type" value="Genomic_DNA"/>
</dbReference>
<sequence length="202" mass="22777">MSLLFYLTSLLVFLAKIDVVFGTITCYDTEYGIGYYDVQLPLYEYMHRLSHAKLFLLQLTPPNAIAKEKRTLSRASGGASIREAPLLHPHTIYGCGAVETIGSYYYHYYIVCVYESSARGVPIVCWPFPNSTQADNELIKAYPLLNHRSILMIIMEETSGVADALINGSDQAIVELLQTEPDFREVHEGQRHQRAHTVDLMG</sequence>
<evidence type="ECO:0000313" key="3">
    <source>
        <dbReference type="Proteomes" id="UP000271162"/>
    </source>
</evidence>
<accession>A0A0N4YAK0</accession>
<protein>
    <submittedName>
        <fullName evidence="4">CN hydrolase domain-containing protein</fullName>
    </submittedName>
</protein>
<dbReference type="Proteomes" id="UP000271162">
    <property type="component" value="Unassembled WGS sequence"/>
</dbReference>
<proteinExistence type="predicted"/>
<gene>
    <name evidence="2" type="ORF">NBR_LOCUS13423</name>
</gene>
<evidence type="ECO:0000313" key="2">
    <source>
        <dbReference type="EMBL" id="VDL77012.1"/>
    </source>
</evidence>
<dbReference type="WBParaSite" id="NBR_0001342201-mRNA-1">
    <property type="protein sequence ID" value="NBR_0001342201-mRNA-1"/>
    <property type="gene ID" value="NBR_0001342201"/>
</dbReference>
<keyword evidence="3" id="KW-1185">Reference proteome</keyword>
<feature type="chain" id="PRO_5043125611" evidence="1">
    <location>
        <begin position="23"/>
        <end position="202"/>
    </location>
</feature>
<dbReference type="AlphaFoldDB" id="A0A0N4YAK0"/>
<reference evidence="2 3" key="2">
    <citation type="submission" date="2018-11" db="EMBL/GenBank/DDBJ databases">
        <authorList>
            <consortium name="Pathogen Informatics"/>
        </authorList>
    </citation>
    <scope>NUCLEOTIDE SEQUENCE [LARGE SCALE GENOMIC DNA]</scope>
</reference>
<organism evidence="4">
    <name type="scientific">Nippostrongylus brasiliensis</name>
    <name type="common">Rat hookworm</name>
    <dbReference type="NCBI Taxonomy" id="27835"/>
    <lineage>
        <taxon>Eukaryota</taxon>
        <taxon>Metazoa</taxon>
        <taxon>Ecdysozoa</taxon>
        <taxon>Nematoda</taxon>
        <taxon>Chromadorea</taxon>
        <taxon>Rhabditida</taxon>
        <taxon>Rhabditina</taxon>
        <taxon>Rhabditomorpha</taxon>
        <taxon>Strongyloidea</taxon>
        <taxon>Heligmosomidae</taxon>
        <taxon>Nippostrongylus</taxon>
    </lineage>
</organism>
<name>A0A0N4YAK0_NIPBR</name>
<feature type="signal peptide" evidence="1">
    <location>
        <begin position="1"/>
        <end position="22"/>
    </location>
</feature>
<evidence type="ECO:0000313" key="4">
    <source>
        <dbReference type="WBParaSite" id="NBR_0001342201-mRNA-1"/>
    </source>
</evidence>
<keyword evidence="1" id="KW-0732">Signal</keyword>
<evidence type="ECO:0000256" key="1">
    <source>
        <dbReference type="SAM" id="SignalP"/>
    </source>
</evidence>